<dbReference type="InterPro" id="IPR020084">
    <property type="entry name" value="NUDIX_hydrolase_CS"/>
</dbReference>
<proteinExistence type="predicted"/>
<feature type="domain" description="Nudix hydrolase" evidence="3">
    <location>
        <begin position="33"/>
        <end position="166"/>
    </location>
</feature>
<dbReference type="PROSITE" id="PS51462">
    <property type="entry name" value="NUDIX"/>
    <property type="match status" value="1"/>
</dbReference>
<reference evidence="4 5" key="1">
    <citation type="submission" date="2010-01" db="EMBL/GenBank/DDBJ databases">
        <authorList>
            <person name="Weinstock G."/>
            <person name="Sodergren E."/>
            <person name="Clifton S."/>
            <person name="Fulton L."/>
            <person name="Fulton B."/>
            <person name="Courtney L."/>
            <person name="Fronick C."/>
            <person name="Harrison M."/>
            <person name="Strong C."/>
            <person name="Farmer C."/>
            <person name="Delahaunty K."/>
            <person name="Markovic C."/>
            <person name="Hall O."/>
            <person name="Minx P."/>
            <person name="Tomlinson C."/>
            <person name="Mitreva M."/>
            <person name="Nelson J."/>
            <person name="Hou S."/>
            <person name="Wollam A."/>
            <person name="Pepin K.H."/>
            <person name="Johnson M."/>
            <person name="Bhonagiri V."/>
            <person name="Nash W.E."/>
            <person name="Warren W."/>
            <person name="Chinwalla A."/>
            <person name="Mardis E.R."/>
            <person name="Wilson R.K."/>
        </authorList>
    </citation>
    <scope>NUCLEOTIDE SEQUENCE [LARGE SCALE GENOMIC DNA]</scope>
    <source>
        <strain evidence="4 5">DSM 13479</strain>
    </source>
</reference>
<dbReference type="HOGENOM" id="CLU_060552_1_1_9"/>
<evidence type="ECO:0000313" key="4">
    <source>
        <dbReference type="EMBL" id="EFC95262.1"/>
    </source>
</evidence>
<dbReference type="PANTHER" id="PTHR43046">
    <property type="entry name" value="GDP-MANNOSE MANNOSYL HYDROLASE"/>
    <property type="match status" value="1"/>
</dbReference>
<dbReference type="CDD" id="cd04693">
    <property type="entry name" value="NUDIX_Hydrolase"/>
    <property type="match status" value="1"/>
</dbReference>
<name>D3ASE2_9FIRM</name>
<dbReference type="SUPFAM" id="SSF55811">
    <property type="entry name" value="Nudix"/>
    <property type="match status" value="1"/>
</dbReference>
<dbReference type="AlphaFoldDB" id="D3ASE2"/>
<dbReference type="EMBL" id="ACIO01000789">
    <property type="protein sequence ID" value="EFC95262.1"/>
    <property type="molecule type" value="Genomic_DNA"/>
</dbReference>
<dbReference type="InterPro" id="IPR000086">
    <property type="entry name" value="NUDIX_hydrolase_dom"/>
</dbReference>
<comment type="caution">
    <text evidence="4">The sequence shown here is derived from an EMBL/GenBank/DDBJ whole genome shotgun (WGS) entry which is preliminary data.</text>
</comment>
<evidence type="ECO:0000259" key="3">
    <source>
        <dbReference type="PROSITE" id="PS51462"/>
    </source>
</evidence>
<evidence type="ECO:0000256" key="2">
    <source>
        <dbReference type="ARBA" id="ARBA00022801"/>
    </source>
</evidence>
<protein>
    <submittedName>
        <fullName evidence="4">Hydrolase, NUDIX family</fullName>
    </submittedName>
</protein>
<gene>
    <name evidence="4" type="ORF">CLOSTHATH_06550</name>
</gene>
<sequence length="172" mass="20021">MEEKPMELWDVYDENRKLTGKKHERGVPLGPGEYHIIADVWTVNQRSEILLTRRHPDKPYGLLWECTGGSVLTGENSVEGALRELSEEVGIHASKEELHLIHSICLKERFVDTYITRQKVNLEDLKLQAEEVVDAKFVVFDELMEMWRQGIVVPKSRFLLYKDKIESFIRPS</sequence>
<dbReference type="Pfam" id="PF00293">
    <property type="entry name" value="NUDIX"/>
    <property type="match status" value="1"/>
</dbReference>
<dbReference type="InterPro" id="IPR015797">
    <property type="entry name" value="NUDIX_hydrolase-like_dom_sf"/>
</dbReference>
<organism evidence="4 5">
    <name type="scientific">Hungatella hathewayi DSM 13479</name>
    <dbReference type="NCBI Taxonomy" id="566550"/>
    <lineage>
        <taxon>Bacteria</taxon>
        <taxon>Bacillati</taxon>
        <taxon>Bacillota</taxon>
        <taxon>Clostridia</taxon>
        <taxon>Lachnospirales</taxon>
        <taxon>Lachnospiraceae</taxon>
        <taxon>Hungatella</taxon>
    </lineage>
</organism>
<evidence type="ECO:0000256" key="1">
    <source>
        <dbReference type="ARBA" id="ARBA00001946"/>
    </source>
</evidence>
<dbReference type="GO" id="GO:0016787">
    <property type="term" value="F:hydrolase activity"/>
    <property type="evidence" value="ECO:0007669"/>
    <property type="project" value="UniProtKB-KW"/>
</dbReference>
<dbReference type="Proteomes" id="UP000004968">
    <property type="component" value="Unassembled WGS sequence"/>
</dbReference>
<dbReference type="PROSITE" id="PS00893">
    <property type="entry name" value="NUDIX_BOX"/>
    <property type="match status" value="1"/>
</dbReference>
<dbReference type="PANTHER" id="PTHR43046:SF14">
    <property type="entry name" value="MUTT_NUDIX FAMILY PROTEIN"/>
    <property type="match status" value="1"/>
</dbReference>
<comment type="cofactor">
    <cofactor evidence="1">
        <name>Mg(2+)</name>
        <dbReference type="ChEBI" id="CHEBI:18420"/>
    </cofactor>
</comment>
<dbReference type="Gene3D" id="3.90.79.10">
    <property type="entry name" value="Nucleoside Triphosphate Pyrophosphohydrolase"/>
    <property type="match status" value="1"/>
</dbReference>
<keyword evidence="2 4" id="KW-0378">Hydrolase</keyword>
<evidence type="ECO:0000313" key="5">
    <source>
        <dbReference type="Proteomes" id="UP000004968"/>
    </source>
</evidence>
<accession>D3ASE2</accession>